<feature type="region of interest" description="Disordered" evidence="1">
    <location>
        <begin position="245"/>
        <end position="264"/>
    </location>
</feature>
<keyword evidence="2" id="KW-0472">Membrane</keyword>
<organism evidence="3 4">
    <name type="scientific">Cytospora paraplurivora</name>
    <dbReference type="NCBI Taxonomy" id="2898453"/>
    <lineage>
        <taxon>Eukaryota</taxon>
        <taxon>Fungi</taxon>
        <taxon>Dikarya</taxon>
        <taxon>Ascomycota</taxon>
        <taxon>Pezizomycotina</taxon>
        <taxon>Sordariomycetes</taxon>
        <taxon>Sordariomycetidae</taxon>
        <taxon>Diaporthales</taxon>
        <taxon>Cytosporaceae</taxon>
        <taxon>Cytospora</taxon>
    </lineage>
</organism>
<protein>
    <submittedName>
        <fullName evidence="3">Uncharacterized protein</fullName>
    </submittedName>
</protein>
<evidence type="ECO:0000256" key="1">
    <source>
        <dbReference type="SAM" id="MobiDB-lite"/>
    </source>
</evidence>
<gene>
    <name evidence="3" type="ORF">SLS53_003087</name>
</gene>
<sequence length="322" mass="32989">MTNLGPLTTTYTATGANCQSTFWAANNDNAWLQYGQPVTAECVPSKFKPFEDYYYSPGICPSGYTYACEAGVGTSTTQATCCPTGYTCRSGIDRDTDPFACASTFTSNTYLTVEYYKFTSQTGGSQTVVSTSSALVTEYIASTLGYNVEAYGPIVRRSAGDPDWSTTASIGTAPSGTGQLSTTASVTTPGSAATTSASGGGGGGGGGGLSVGASAGIGVGVGVGCVVFMGSVAAAYIIGKRRRRSREKAGALEDTPAYRDGIPAPGQAAELNSGWKPAELPHFSQAAVEVDGQGYRGELPEASPLVELPDHASSAYDGRTRP</sequence>
<feature type="transmembrane region" description="Helical" evidence="2">
    <location>
        <begin position="217"/>
        <end position="238"/>
    </location>
</feature>
<keyword evidence="2" id="KW-1133">Transmembrane helix</keyword>
<accession>A0AAN9UIH8</accession>
<evidence type="ECO:0000313" key="4">
    <source>
        <dbReference type="Proteomes" id="UP001320245"/>
    </source>
</evidence>
<feature type="compositionally biased region" description="Polar residues" evidence="1">
    <location>
        <begin position="164"/>
        <end position="180"/>
    </location>
</feature>
<feature type="compositionally biased region" description="Low complexity" evidence="1">
    <location>
        <begin position="181"/>
        <end position="197"/>
    </location>
</feature>
<evidence type="ECO:0000313" key="3">
    <source>
        <dbReference type="EMBL" id="KAK7744854.1"/>
    </source>
</evidence>
<evidence type="ECO:0000256" key="2">
    <source>
        <dbReference type="SAM" id="Phobius"/>
    </source>
</evidence>
<keyword evidence="4" id="KW-1185">Reference proteome</keyword>
<name>A0AAN9UIH8_9PEZI</name>
<dbReference type="EMBL" id="JAJSPL020000009">
    <property type="protein sequence ID" value="KAK7744854.1"/>
    <property type="molecule type" value="Genomic_DNA"/>
</dbReference>
<proteinExistence type="predicted"/>
<reference evidence="3 4" key="1">
    <citation type="journal article" date="2023" name="PLoS ONE">
        <title>Cytospora paraplurivora sp. nov. isolated from orchards with fruit tree decline syndrome in Ontario, Canada.</title>
        <authorList>
            <person name="Ilyukhin E."/>
            <person name="Nguyen H.D.T."/>
            <person name="Castle A.J."/>
            <person name="Ellouze W."/>
        </authorList>
    </citation>
    <scope>NUCLEOTIDE SEQUENCE [LARGE SCALE GENOMIC DNA]</scope>
    <source>
        <strain evidence="3 4">FDS-564</strain>
    </source>
</reference>
<comment type="caution">
    <text evidence="3">The sequence shown here is derived from an EMBL/GenBank/DDBJ whole genome shotgun (WGS) entry which is preliminary data.</text>
</comment>
<dbReference type="Proteomes" id="UP001320245">
    <property type="component" value="Unassembled WGS sequence"/>
</dbReference>
<keyword evidence="2" id="KW-0812">Transmembrane</keyword>
<feature type="region of interest" description="Disordered" evidence="1">
    <location>
        <begin position="293"/>
        <end position="322"/>
    </location>
</feature>
<dbReference type="AlphaFoldDB" id="A0AAN9UIH8"/>
<feature type="region of interest" description="Disordered" evidence="1">
    <location>
        <begin position="161"/>
        <end position="205"/>
    </location>
</feature>